<organism evidence="1 2">
    <name type="scientific">Lecanosticta acicola</name>
    <dbReference type="NCBI Taxonomy" id="111012"/>
    <lineage>
        <taxon>Eukaryota</taxon>
        <taxon>Fungi</taxon>
        <taxon>Dikarya</taxon>
        <taxon>Ascomycota</taxon>
        <taxon>Pezizomycotina</taxon>
        <taxon>Dothideomycetes</taxon>
        <taxon>Dothideomycetidae</taxon>
        <taxon>Mycosphaerellales</taxon>
        <taxon>Mycosphaerellaceae</taxon>
        <taxon>Lecanosticta</taxon>
    </lineage>
</organism>
<reference evidence="1" key="1">
    <citation type="submission" date="2023-11" db="EMBL/GenBank/DDBJ databases">
        <authorList>
            <person name="Alioto T."/>
            <person name="Alioto T."/>
            <person name="Gomez Garrido J."/>
        </authorList>
    </citation>
    <scope>NUCLEOTIDE SEQUENCE</scope>
</reference>
<accession>A0AAI8YTL3</accession>
<keyword evidence="2" id="KW-1185">Reference proteome</keyword>
<proteinExistence type="predicted"/>
<dbReference type="AlphaFoldDB" id="A0AAI8YTL3"/>
<protein>
    <submittedName>
        <fullName evidence="1">Uncharacterized protein</fullName>
    </submittedName>
</protein>
<gene>
    <name evidence="1" type="ORF">LECACI_7A001756</name>
</gene>
<dbReference type="EMBL" id="CAVMBE010000007">
    <property type="protein sequence ID" value="CAK3857142.1"/>
    <property type="molecule type" value="Genomic_DNA"/>
</dbReference>
<evidence type="ECO:0000313" key="1">
    <source>
        <dbReference type="EMBL" id="CAK3857142.1"/>
    </source>
</evidence>
<name>A0AAI8YTL3_9PEZI</name>
<sequence>MLQYDVMIAGDNDLMLMRLGIEPVQLSLKFLGRATLCEVSSVDEDVSRRQEYLAIYFVNLYLQSLIFTCEDSAMGVLASKINKASSTSIAPPPSILLSNPRETYFVGRPSNKRDDTPLRTIYRIYWAIVMNDTIFMRNELEYFWFQKGDVWRLVNIGQPNDPNPERLAMVAAIMHILAAAFNRLIDLGLPRQAATSILTNEELDDLQKKPKSPEQVPQWAVDLPPLETPLVLPTGDEGAPGSIDDEDADPFMALKNILVWRLHIYFT</sequence>
<comment type="caution">
    <text evidence="1">The sequence shown here is derived from an EMBL/GenBank/DDBJ whole genome shotgun (WGS) entry which is preliminary data.</text>
</comment>
<evidence type="ECO:0000313" key="2">
    <source>
        <dbReference type="Proteomes" id="UP001296104"/>
    </source>
</evidence>
<dbReference type="Proteomes" id="UP001296104">
    <property type="component" value="Unassembled WGS sequence"/>
</dbReference>